<evidence type="ECO:0000256" key="5">
    <source>
        <dbReference type="SAM" id="SignalP"/>
    </source>
</evidence>
<dbReference type="GO" id="GO:0004540">
    <property type="term" value="F:RNA nuclease activity"/>
    <property type="evidence" value="ECO:0007669"/>
    <property type="project" value="TreeGrafter"/>
</dbReference>
<comment type="similarity">
    <text evidence="2">Belongs to the pancreatic ribonuclease family.</text>
</comment>
<proteinExistence type="inferred from homology"/>
<keyword evidence="5" id="KW-0732">Signal</keyword>
<dbReference type="GO" id="GO:0050830">
    <property type="term" value="P:defense response to Gram-positive bacterium"/>
    <property type="evidence" value="ECO:0007669"/>
    <property type="project" value="TreeGrafter"/>
</dbReference>
<keyword evidence="4" id="KW-1015">Disulfide bond</keyword>
<feature type="signal peptide" evidence="5">
    <location>
        <begin position="1"/>
        <end position="21"/>
    </location>
</feature>
<protein>
    <recommendedName>
        <fullName evidence="6">Ribonuclease A-domain domain-containing protein</fullName>
    </recommendedName>
</protein>
<dbReference type="Proteomes" id="UP000261360">
    <property type="component" value="Unplaced"/>
</dbReference>
<reference evidence="7" key="2">
    <citation type="submission" date="2025-09" db="UniProtKB">
        <authorList>
            <consortium name="Ensembl"/>
        </authorList>
    </citation>
    <scope>IDENTIFICATION</scope>
</reference>
<dbReference type="InterPro" id="IPR023412">
    <property type="entry name" value="RNaseA_domain"/>
</dbReference>
<keyword evidence="3" id="KW-0964">Secreted</keyword>
<dbReference type="GO" id="GO:0003676">
    <property type="term" value="F:nucleic acid binding"/>
    <property type="evidence" value="ECO:0007669"/>
    <property type="project" value="InterPro"/>
</dbReference>
<comment type="subcellular location">
    <subcellularLocation>
        <location evidence="1">Secreted</location>
    </subcellularLocation>
</comment>
<reference evidence="7" key="1">
    <citation type="submission" date="2025-08" db="UniProtKB">
        <authorList>
            <consortium name="Ensembl"/>
        </authorList>
    </citation>
    <scope>IDENTIFICATION</scope>
</reference>
<dbReference type="SMART" id="SM00092">
    <property type="entry name" value="RNAse_Pc"/>
    <property type="match status" value="1"/>
</dbReference>
<dbReference type="InterPro" id="IPR001427">
    <property type="entry name" value="RNaseA"/>
</dbReference>
<keyword evidence="8" id="KW-1185">Reference proteome</keyword>
<evidence type="ECO:0000256" key="4">
    <source>
        <dbReference type="ARBA" id="ARBA00023157"/>
    </source>
</evidence>
<name>A0A3B4WPV4_SERLL</name>
<dbReference type="GO" id="GO:0005576">
    <property type="term" value="C:extracellular region"/>
    <property type="evidence" value="ECO:0007669"/>
    <property type="project" value="UniProtKB-SubCell"/>
</dbReference>
<dbReference type="Ensembl" id="ENSSLDT00000006121.1">
    <property type="protein sequence ID" value="ENSSLDP00000005920.1"/>
    <property type="gene ID" value="ENSSLDG00000004727.1"/>
</dbReference>
<evidence type="ECO:0000313" key="8">
    <source>
        <dbReference type="Proteomes" id="UP000261360"/>
    </source>
</evidence>
<evidence type="ECO:0000259" key="6">
    <source>
        <dbReference type="SMART" id="SM00092"/>
    </source>
</evidence>
<sequence length="126" mass="14433">WELRFSCLLLVLLSAAQCTEGATYEDFKDKHIRKKEDIKDCKDMMENMKDKNFNTFIIDSEEDIIQVCKDGTPMGGNIYKSKRKFDLFDCKLGDNKQYTGVGIPDTIQIACISGKPVHFETHPNCN</sequence>
<dbReference type="InterPro" id="IPR036816">
    <property type="entry name" value="RNaseA-like_dom_sf"/>
</dbReference>
<dbReference type="AlphaFoldDB" id="A0A3B4WPV4"/>
<dbReference type="SUPFAM" id="SSF54076">
    <property type="entry name" value="RNase A-like"/>
    <property type="match status" value="1"/>
</dbReference>
<evidence type="ECO:0000256" key="2">
    <source>
        <dbReference type="ARBA" id="ARBA00005600"/>
    </source>
</evidence>
<dbReference type="PANTHER" id="PTHR11437">
    <property type="entry name" value="RIBONUCLEASE"/>
    <property type="match status" value="1"/>
</dbReference>
<evidence type="ECO:0000256" key="3">
    <source>
        <dbReference type="ARBA" id="ARBA00022525"/>
    </source>
</evidence>
<feature type="chain" id="PRO_5017280237" description="Ribonuclease A-domain domain-containing protein" evidence="5">
    <location>
        <begin position="22"/>
        <end position="126"/>
    </location>
</feature>
<dbReference type="Pfam" id="PF00074">
    <property type="entry name" value="RnaseA"/>
    <property type="match status" value="1"/>
</dbReference>
<feature type="domain" description="Ribonuclease A-domain" evidence="6">
    <location>
        <begin position="20"/>
        <end position="123"/>
    </location>
</feature>
<dbReference type="GeneTree" id="ENSGT00940000177820"/>
<accession>A0A3B4WPV4</accession>
<evidence type="ECO:0000313" key="7">
    <source>
        <dbReference type="Ensembl" id="ENSSLDP00000005920.1"/>
    </source>
</evidence>
<organism evidence="7 8">
    <name type="scientific">Seriola lalandi dorsalis</name>
    <dbReference type="NCBI Taxonomy" id="1841481"/>
    <lineage>
        <taxon>Eukaryota</taxon>
        <taxon>Metazoa</taxon>
        <taxon>Chordata</taxon>
        <taxon>Craniata</taxon>
        <taxon>Vertebrata</taxon>
        <taxon>Euteleostomi</taxon>
        <taxon>Actinopterygii</taxon>
        <taxon>Neopterygii</taxon>
        <taxon>Teleostei</taxon>
        <taxon>Neoteleostei</taxon>
        <taxon>Acanthomorphata</taxon>
        <taxon>Carangaria</taxon>
        <taxon>Carangiformes</taxon>
        <taxon>Carangidae</taxon>
        <taxon>Seriola</taxon>
    </lineage>
</organism>
<dbReference type="Gene3D" id="3.10.130.10">
    <property type="entry name" value="Ribonuclease A-like domain"/>
    <property type="match status" value="1"/>
</dbReference>
<dbReference type="PANTHER" id="PTHR11437:SF10">
    <property type="entry name" value="ANGIOGENIN-RELATED"/>
    <property type="match status" value="1"/>
</dbReference>
<evidence type="ECO:0000256" key="1">
    <source>
        <dbReference type="ARBA" id="ARBA00004613"/>
    </source>
</evidence>